<reference evidence="1" key="1">
    <citation type="submission" date="2017-08" db="EMBL/GenBank/DDBJ databases">
        <authorList>
            <person name="de Groot N.N."/>
        </authorList>
    </citation>
    <scope>NUCLEOTIDE SEQUENCE</scope>
</reference>
<evidence type="ECO:0000313" key="2">
    <source>
        <dbReference type="Proteomes" id="UP000274850"/>
    </source>
</evidence>
<dbReference type="Proteomes" id="UP000274850">
    <property type="component" value="Segment"/>
</dbReference>
<keyword evidence="2" id="KW-1185">Reference proteome</keyword>
<organism evidence="1">
    <name type="scientific">Cedratvirus lausannensis</name>
    <dbReference type="NCBI Taxonomy" id="2023205"/>
    <lineage>
        <taxon>Viruses</taxon>
        <taxon>Pithoviruses</taxon>
        <taxon>Orthocedratvirinae</taxon>
        <taxon>Alphacedratvirus</taxon>
        <taxon>Alphacedratvirus francolausannense</taxon>
    </lineage>
</organism>
<sequence length="118" mass="13296">MLHSLPVLSNLFAIYPLYRDSNPVQFGLVMGFAVSSALLNYPQESKSSLPLLNNVCYASCLLYIGYKLDRSTPASFWLFYVLANSFLFLSALERGETWFAINRSLFQVCTYAFLAVAL</sequence>
<protein>
    <submittedName>
        <fullName evidence="1">Uncharacterized protein</fullName>
    </submittedName>
</protein>
<accession>A0A285PXW2</accession>
<name>A0A285PXW2_9VIRU</name>
<gene>
    <name evidence="1" type="ORF">BQ9231_00588</name>
</gene>
<dbReference type="EMBL" id="LT907979">
    <property type="protein sequence ID" value="SOB74471.1"/>
    <property type="molecule type" value="Genomic_DNA"/>
</dbReference>
<evidence type="ECO:0000313" key="1">
    <source>
        <dbReference type="EMBL" id="SOB74471.1"/>
    </source>
</evidence>
<proteinExistence type="predicted"/>